<name>S3UWC1_9LEPT</name>
<dbReference type="EMBL" id="AKWZ02000011">
    <property type="protein sequence ID" value="EPG72649.1"/>
    <property type="molecule type" value="Genomic_DNA"/>
</dbReference>
<dbReference type="Pfam" id="PF04784">
    <property type="entry name" value="DUF547"/>
    <property type="match status" value="1"/>
</dbReference>
<dbReference type="InterPro" id="IPR006869">
    <property type="entry name" value="DUF547"/>
</dbReference>
<proteinExistence type="predicted"/>
<dbReference type="STRING" id="1193011.LEP1GSC058_1048"/>
<reference evidence="2" key="1">
    <citation type="submission" date="2013-04" db="EMBL/GenBank/DDBJ databases">
        <authorList>
            <person name="Harkins D.M."/>
            <person name="Durkin A.S."/>
            <person name="Selengut J.D."/>
            <person name="Sanka R."/>
            <person name="DePew J."/>
            <person name="Purushe J."/>
            <person name="Ahmed A."/>
            <person name="van der Linden H."/>
            <person name="Goris M.G.A."/>
            <person name="Hartskeerl R.A."/>
            <person name="Vinetz J.M."/>
            <person name="Sutton G.G."/>
            <person name="Nelson W.C."/>
            <person name="Fouts D.E."/>
        </authorList>
    </citation>
    <scope>NUCLEOTIDE SEQUENCE [LARGE SCALE GENOMIC DNA]</scope>
    <source>
        <strain evidence="2">BUT 6</strain>
    </source>
</reference>
<keyword evidence="3" id="KW-1185">Reference proteome</keyword>
<dbReference type="PANTHER" id="PTHR46361:SF3">
    <property type="entry name" value="ELECTRON CARRIER_ PROTEIN DISULFIDE OXIDOREDUCTASE"/>
    <property type="match status" value="1"/>
</dbReference>
<comment type="caution">
    <text evidence="2">The sequence shown here is derived from an EMBL/GenBank/DDBJ whole genome shotgun (WGS) entry which is preliminary data.</text>
</comment>
<accession>S3UWC1</accession>
<sequence>MKRKVSSSGSKGSMLKTRKIRMIFMQRFLSYYILLIVSILPSSLSAFDHKHTVWDTLLKKHVRSGLVDYVAFKKDIASFDSYLKNLSSVTSAEYSKFNESEKLTFLINAYNAFTVKLILDHFPVKSIKEIGSLLSSPWKQEFFELLGERRNLDWIEHGKLRKDFKEPRIHIAINCASLGCPPLLNESFKSIYIKDQLNKISKAFLQDPSRNYYDSAQKTLYLCKIFDWFKEDFTRDGGSLIDFYNKNSGSTIPSGTSIKFKDYDWSLNKIP</sequence>
<evidence type="ECO:0000313" key="2">
    <source>
        <dbReference type="EMBL" id="EPG72649.1"/>
    </source>
</evidence>
<evidence type="ECO:0000259" key="1">
    <source>
        <dbReference type="Pfam" id="PF04784"/>
    </source>
</evidence>
<gene>
    <name evidence="2" type="ORF">LEP1GSC058_1048</name>
</gene>
<evidence type="ECO:0000313" key="3">
    <source>
        <dbReference type="Proteomes" id="UP000014540"/>
    </source>
</evidence>
<feature type="domain" description="DUF547" evidence="1">
    <location>
        <begin position="95"/>
        <end position="205"/>
    </location>
</feature>
<dbReference type="Proteomes" id="UP000014540">
    <property type="component" value="Unassembled WGS sequence"/>
</dbReference>
<dbReference type="AlphaFoldDB" id="S3UWC1"/>
<dbReference type="PANTHER" id="PTHR46361">
    <property type="entry name" value="ELECTRON CARRIER/ PROTEIN DISULFIDE OXIDOREDUCTASE"/>
    <property type="match status" value="1"/>
</dbReference>
<protein>
    <submittedName>
        <fullName evidence="2">PF04784 family protein</fullName>
    </submittedName>
</protein>
<organism evidence="2 3">
    <name type="scientific">Leptospira fainei serovar Hurstbridge str. BUT 6</name>
    <dbReference type="NCBI Taxonomy" id="1193011"/>
    <lineage>
        <taxon>Bacteria</taxon>
        <taxon>Pseudomonadati</taxon>
        <taxon>Spirochaetota</taxon>
        <taxon>Spirochaetia</taxon>
        <taxon>Leptospirales</taxon>
        <taxon>Leptospiraceae</taxon>
        <taxon>Leptospira</taxon>
    </lineage>
</organism>